<dbReference type="Pfam" id="PF11333">
    <property type="entry name" value="DUF3135"/>
    <property type="match status" value="1"/>
</dbReference>
<dbReference type="Proteomes" id="UP000276260">
    <property type="component" value="Unassembled WGS sequence"/>
</dbReference>
<reference evidence="1 2" key="1">
    <citation type="submission" date="2018-11" db="EMBL/GenBank/DDBJ databases">
        <title>Draft genome analysis of Rheinheimera mesophila isolated from an industrial waste site.</title>
        <authorList>
            <person name="Yu Q."/>
            <person name="Qi Y."/>
            <person name="Zhang H."/>
            <person name="Lu Y."/>
            <person name="Pu J."/>
        </authorList>
    </citation>
    <scope>NUCLEOTIDE SEQUENCE [LARGE SCALE GENOMIC DNA]</scope>
    <source>
        <strain evidence="1 2">IITR13</strain>
    </source>
</reference>
<dbReference type="AlphaFoldDB" id="A0A3P3QQQ9"/>
<evidence type="ECO:0000313" key="1">
    <source>
        <dbReference type="EMBL" id="RRJ23591.1"/>
    </source>
</evidence>
<sequence length="132" mass="15124">MVYTKRRPPFLRTGDPMAAPPYSPLPAFDELLHMAKQDPAALDALQKKLNQELIDAQSDDEGKKAIQQTLFRLQSEQLRYKAPLVRLTRAYQLMLSEMDRLQTALEQLCTTQTPVKKTCATILSFRSKSQER</sequence>
<protein>
    <submittedName>
        <fullName evidence="1">DUF3135 domain-containing protein</fullName>
    </submittedName>
</protein>
<accession>A0A3P3QQQ9</accession>
<dbReference type="InterPro" id="IPR021482">
    <property type="entry name" value="DUF3135"/>
</dbReference>
<comment type="caution">
    <text evidence="1">The sequence shown here is derived from an EMBL/GenBank/DDBJ whole genome shotgun (WGS) entry which is preliminary data.</text>
</comment>
<proteinExistence type="predicted"/>
<evidence type="ECO:0000313" key="2">
    <source>
        <dbReference type="Proteomes" id="UP000276260"/>
    </source>
</evidence>
<gene>
    <name evidence="1" type="ORF">EIK76_05890</name>
</gene>
<dbReference type="OrthoDB" id="5593306at2"/>
<organism evidence="1 2">
    <name type="scientific">Rheinheimera mesophila</name>
    <dbReference type="NCBI Taxonomy" id="1547515"/>
    <lineage>
        <taxon>Bacteria</taxon>
        <taxon>Pseudomonadati</taxon>
        <taxon>Pseudomonadota</taxon>
        <taxon>Gammaproteobacteria</taxon>
        <taxon>Chromatiales</taxon>
        <taxon>Chromatiaceae</taxon>
        <taxon>Rheinheimera</taxon>
    </lineage>
</organism>
<dbReference type="EMBL" id="RRCF01000001">
    <property type="protein sequence ID" value="RRJ23591.1"/>
    <property type="molecule type" value="Genomic_DNA"/>
</dbReference>
<name>A0A3P3QQQ9_9GAMM</name>
<keyword evidence="2" id="KW-1185">Reference proteome</keyword>